<keyword evidence="6" id="KW-0808">Transferase</keyword>
<dbReference type="InterPro" id="IPR003660">
    <property type="entry name" value="HAMP_dom"/>
</dbReference>
<dbReference type="SMART" id="SM00304">
    <property type="entry name" value="HAMP"/>
    <property type="match status" value="1"/>
</dbReference>
<evidence type="ECO:0000256" key="7">
    <source>
        <dbReference type="ARBA" id="ARBA00022741"/>
    </source>
</evidence>
<comment type="catalytic activity">
    <reaction evidence="1">
        <text>ATP + protein L-histidine = ADP + protein N-phospho-L-histidine.</text>
        <dbReference type="EC" id="2.7.13.3"/>
    </reaction>
</comment>
<keyword evidence="9" id="KW-0067">ATP-binding</keyword>
<dbReference type="CDD" id="cd06225">
    <property type="entry name" value="HAMP"/>
    <property type="match status" value="1"/>
</dbReference>
<keyword evidence="16" id="KW-1185">Reference proteome</keyword>
<evidence type="ECO:0000256" key="8">
    <source>
        <dbReference type="ARBA" id="ARBA00022777"/>
    </source>
</evidence>
<evidence type="ECO:0000313" key="15">
    <source>
        <dbReference type="EMBL" id="SFG10148.1"/>
    </source>
</evidence>
<dbReference type="SUPFAM" id="SSF158472">
    <property type="entry name" value="HAMP domain-like"/>
    <property type="match status" value="1"/>
</dbReference>
<evidence type="ECO:0000259" key="14">
    <source>
        <dbReference type="PROSITE" id="PS50885"/>
    </source>
</evidence>
<dbReference type="CDD" id="cd00082">
    <property type="entry name" value="HisKA"/>
    <property type="match status" value="1"/>
</dbReference>
<organism evidence="15 16">
    <name type="scientific">Planifilum fulgidum</name>
    <dbReference type="NCBI Taxonomy" id="201973"/>
    <lineage>
        <taxon>Bacteria</taxon>
        <taxon>Bacillati</taxon>
        <taxon>Bacillota</taxon>
        <taxon>Bacilli</taxon>
        <taxon>Bacillales</taxon>
        <taxon>Thermoactinomycetaceae</taxon>
        <taxon>Planifilum</taxon>
    </lineage>
</organism>
<dbReference type="Pfam" id="PF00512">
    <property type="entry name" value="HisKA"/>
    <property type="match status" value="1"/>
</dbReference>
<evidence type="ECO:0000256" key="3">
    <source>
        <dbReference type="ARBA" id="ARBA00012438"/>
    </source>
</evidence>
<evidence type="ECO:0000313" key="16">
    <source>
        <dbReference type="Proteomes" id="UP000198661"/>
    </source>
</evidence>
<dbReference type="PROSITE" id="PS50109">
    <property type="entry name" value="HIS_KIN"/>
    <property type="match status" value="1"/>
</dbReference>
<name>A0A1I2P267_9BACL</name>
<evidence type="ECO:0000256" key="4">
    <source>
        <dbReference type="ARBA" id="ARBA00022475"/>
    </source>
</evidence>
<comment type="subcellular location">
    <subcellularLocation>
        <location evidence="2">Cell membrane</location>
        <topology evidence="2">Multi-pass membrane protein</topology>
    </subcellularLocation>
</comment>
<sequence length="492" mass="56304">MSTNDDQKRVPLLKYWTIRYLLVLVSSLVIVASLSVHWTQEREKKHHLQLNRLFAQEIAERIGSEGKLVISSAMWKRLLSRGRSYFDFPGEDRETKPLPLILIVDREGKAVFQNRAIDNERLLHYLLEKGPVAEEEVMDTLEHGDVAWYIVAEPIRRGNWLIGTVFVISEESVRSAMPFRQIFPWIIVILCLGLSGWIVLYWLSRKLTDPIRRVAAAASRLRQGNYDFRLPHDLKEKELYELTHSFSEMASRLKRSEELRTELLAGVTHELKTPITSIGGLLKAVRDGVVTGKEAEEFLDISLEETKRLQKMVEDLLEFNAHATGTVRIKSETLSLNELIREMAERWKVTNLPPSLRLRTILPEETLWVRGDAHRIRQILSNLLDNSRSAMKDQGKIEIRLYARDPETAAVDVTDDGPGILPEEQPLIFERFYRGKKKKEKTRGLGLGLPISRLLARAQKGDLILKESAPGRTTFTLLLPRAKEKSLAGGIE</sequence>
<dbReference type="EMBL" id="FOOK01000015">
    <property type="protein sequence ID" value="SFG10148.1"/>
    <property type="molecule type" value="Genomic_DNA"/>
</dbReference>
<dbReference type="Pfam" id="PF00672">
    <property type="entry name" value="HAMP"/>
    <property type="match status" value="1"/>
</dbReference>
<dbReference type="GO" id="GO:0005886">
    <property type="term" value="C:plasma membrane"/>
    <property type="evidence" value="ECO:0007669"/>
    <property type="project" value="UniProtKB-SubCell"/>
</dbReference>
<reference evidence="16" key="1">
    <citation type="submission" date="2016-10" db="EMBL/GenBank/DDBJ databases">
        <authorList>
            <person name="Varghese N."/>
            <person name="Submissions S."/>
        </authorList>
    </citation>
    <scope>NUCLEOTIDE SEQUENCE [LARGE SCALE GENOMIC DNA]</scope>
    <source>
        <strain evidence="16">DSM 44945</strain>
    </source>
</reference>
<dbReference type="GO" id="GO:0000155">
    <property type="term" value="F:phosphorelay sensor kinase activity"/>
    <property type="evidence" value="ECO:0007669"/>
    <property type="project" value="InterPro"/>
</dbReference>
<dbReference type="EC" id="2.7.13.3" evidence="3"/>
<dbReference type="InterPro" id="IPR003594">
    <property type="entry name" value="HATPase_dom"/>
</dbReference>
<dbReference type="SMART" id="SM00388">
    <property type="entry name" value="HisKA"/>
    <property type="match status" value="1"/>
</dbReference>
<dbReference type="InterPro" id="IPR005467">
    <property type="entry name" value="His_kinase_dom"/>
</dbReference>
<dbReference type="SUPFAM" id="SSF47384">
    <property type="entry name" value="Homodimeric domain of signal transducing histidine kinase"/>
    <property type="match status" value="1"/>
</dbReference>
<evidence type="ECO:0000256" key="12">
    <source>
        <dbReference type="SAM" id="Phobius"/>
    </source>
</evidence>
<dbReference type="CDD" id="cd00075">
    <property type="entry name" value="HATPase"/>
    <property type="match status" value="1"/>
</dbReference>
<dbReference type="PRINTS" id="PR00344">
    <property type="entry name" value="BCTRLSENSOR"/>
</dbReference>
<dbReference type="AlphaFoldDB" id="A0A1I2P267"/>
<keyword evidence="8 15" id="KW-0418">Kinase</keyword>
<dbReference type="FunFam" id="1.10.287.130:FF:000001">
    <property type="entry name" value="Two-component sensor histidine kinase"/>
    <property type="match status" value="1"/>
</dbReference>
<dbReference type="GO" id="GO:0005524">
    <property type="term" value="F:ATP binding"/>
    <property type="evidence" value="ECO:0007669"/>
    <property type="project" value="UniProtKB-KW"/>
</dbReference>
<dbReference type="PANTHER" id="PTHR44936:SF10">
    <property type="entry name" value="SENSOR PROTEIN RSTB"/>
    <property type="match status" value="1"/>
</dbReference>
<evidence type="ECO:0000259" key="13">
    <source>
        <dbReference type="PROSITE" id="PS50109"/>
    </source>
</evidence>
<keyword evidence="7" id="KW-0547">Nucleotide-binding</keyword>
<keyword evidence="4" id="KW-1003">Cell membrane</keyword>
<dbReference type="OrthoDB" id="9813151at2"/>
<dbReference type="InterPro" id="IPR003661">
    <property type="entry name" value="HisK_dim/P_dom"/>
</dbReference>
<keyword evidence="10" id="KW-0902">Two-component regulatory system</keyword>
<dbReference type="STRING" id="201973.SAMN04488025_11558"/>
<feature type="transmembrane region" description="Helical" evidence="12">
    <location>
        <begin position="182"/>
        <end position="203"/>
    </location>
</feature>
<keyword evidence="11 12" id="KW-0472">Membrane</keyword>
<dbReference type="SMART" id="SM00387">
    <property type="entry name" value="HATPase_c"/>
    <property type="match status" value="1"/>
</dbReference>
<keyword evidence="12" id="KW-0812">Transmembrane</keyword>
<dbReference type="InterPro" id="IPR004358">
    <property type="entry name" value="Sig_transdc_His_kin-like_C"/>
</dbReference>
<dbReference type="SUPFAM" id="SSF55874">
    <property type="entry name" value="ATPase domain of HSP90 chaperone/DNA topoisomerase II/histidine kinase"/>
    <property type="match status" value="1"/>
</dbReference>
<dbReference type="InterPro" id="IPR050980">
    <property type="entry name" value="2C_sensor_his_kinase"/>
</dbReference>
<accession>A0A1I2P267</accession>
<dbReference type="InterPro" id="IPR036097">
    <property type="entry name" value="HisK_dim/P_sf"/>
</dbReference>
<evidence type="ECO:0000256" key="1">
    <source>
        <dbReference type="ARBA" id="ARBA00000085"/>
    </source>
</evidence>
<dbReference type="Gene3D" id="1.10.287.130">
    <property type="match status" value="1"/>
</dbReference>
<keyword evidence="5" id="KW-0597">Phosphoprotein</keyword>
<gene>
    <name evidence="15" type="ORF">SAMN04488025_11558</name>
</gene>
<dbReference type="Pfam" id="PF02518">
    <property type="entry name" value="HATPase_c"/>
    <property type="match status" value="1"/>
</dbReference>
<dbReference type="Gene3D" id="6.10.340.10">
    <property type="match status" value="1"/>
</dbReference>
<feature type="domain" description="HAMP" evidence="14">
    <location>
        <begin position="205"/>
        <end position="258"/>
    </location>
</feature>
<feature type="domain" description="Histidine kinase" evidence="13">
    <location>
        <begin position="266"/>
        <end position="483"/>
    </location>
</feature>
<evidence type="ECO:0000256" key="10">
    <source>
        <dbReference type="ARBA" id="ARBA00023012"/>
    </source>
</evidence>
<proteinExistence type="predicted"/>
<feature type="transmembrane region" description="Helical" evidence="12">
    <location>
        <begin position="20"/>
        <end position="39"/>
    </location>
</feature>
<dbReference type="PROSITE" id="PS50885">
    <property type="entry name" value="HAMP"/>
    <property type="match status" value="1"/>
</dbReference>
<evidence type="ECO:0000256" key="5">
    <source>
        <dbReference type="ARBA" id="ARBA00022553"/>
    </source>
</evidence>
<dbReference type="InterPro" id="IPR036890">
    <property type="entry name" value="HATPase_C_sf"/>
</dbReference>
<keyword evidence="12" id="KW-1133">Transmembrane helix</keyword>
<evidence type="ECO:0000256" key="11">
    <source>
        <dbReference type="ARBA" id="ARBA00023136"/>
    </source>
</evidence>
<dbReference type="Gene3D" id="3.30.565.10">
    <property type="entry name" value="Histidine kinase-like ATPase, C-terminal domain"/>
    <property type="match status" value="1"/>
</dbReference>
<evidence type="ECO:0000256" key="6">
    <source>
        <dbReference type="ARBA" id="ARBA00022679"/>
    </source>
</evidence>
<dbReference type="Proteomes" id="UP000198661">
    <property type="component" value="Unassembled WGS sequence"/>
</dbReference>
<evidence type="ECO:0000256" key="9">
    <source>
        <dbReference type="ARBA" id="ARBA00022840"/>
    </source>
</evidence>
<protein>
    <recommendedName>
        <fullName evidence="3">histidine kinase</fullName>
        <ecNumber evidence="3">2.7.13.3</ecNumber>
    </recommendedName>
</protein>
<dbReference type="PANTHER" id="PTHR44936">
    <property type="entry name" value="SENSOR PROTEIN CREC"/>
    <property type="match status" value="1"/>
</dbReference>
<dbReference type="RefSeq" id="WP_092038489.1">
    <property type="nucleotide sequence ID" value="NZ_FOOK01000015.1"/>
</dbReference>
<evidence type="ECO:0000256" key="2">
    <source>
        <dbReference type="ARBA" id="ARBA00004651"/>
    </source>
</evidence>